<dbReference type="OrthoDB" id="341259at2759"/>
<dbReference type="SUPFAM" id="SSF48403">
    <property type="entry name" value="Ankyrin repeat"/>
    <property type="match status" value="1"/>
</dbReference>
<evidence type="ECO:0000313" key="5">
    <source>
        <dbReference type="EMBL" id="CDH50894.1"/>
    </source>
</evidence>
<dbReference type="Pfam" id="PF12796">
    <property type="entry name" value="Ank_2"/>
    <property type="match status" value="1"/>
</dbReference>
<feature type="compositionally biased region" description="Polar residues" evidence="4">
    <location>
        <begin position="9"/>
        <end position="23"/>
    </location>
</feature>
<dbReference type="EMBL" id="CBTN010000008">
    <property type="protein sequence ID" value="CDH50894.1"/>
    <property type="molecule type" value="Genomic_DNA"/>
</dbReference>
<feature type="repeat" description="ANK" evidence="3">
    <location>
        <begin position="115"/>
        <end position="143"/>
    </location>
</feature>
<dbReference type="InterPro" id="IPR050776">
    <property type="entry name" value="Ank_Repeat/CDKN_Inhibitor"/>
</dbReference>
<dbReference type="SMART" id="SM00248">
    <property type="entry name" value="ANK"/>
    <property type="match status" value="3"/>
</dbReference>
<keyword evidence="1" id="KW-0677">Repeat</keyword>
<sequence length="304" mass="33422">MHGSSSSSEHAQSTAHLSLTARSQPPIRQHMSPALSESRTPSDIMRLHKTAFNRINGNDRSRARVSTTKLKHMFVNNREREELMSACSIGDVDKVNHILTYTKPNVNPDLVRDSKLRTPLLVACAGGKADVVRLLIRWGADVNNPMGDIIGNKPLDLAVISSNVDTVLAVLEAGAKVMRPGLSSSSDDQLPGSLRQRQTRSPLRLAESRLDLLIAKRQEQGSSMLEEGKQDKNMDQIIQIIKLLKYFSPSSTNPSDDSKDTVANELDELTSKLSSIALNSTAEKPADDLEIMMGLRDVITKLHI</sequence>
<dbReference type="Proteomes" id="UP000027586">
    <property type="component" value="Unassembled WGS sequence"/>
</dbReference>
<evidence type="ECO:0000256" key="4">
    <source>
        <dbReference type="SAM" id="MobiDB-lite"/>
    </source>
</evidence>
<dbReference type="PROSITE" id="PS50088">
    <property type="entry name" value="ANK_REPEAT"/>
    <property type="match status" value="1"/>
</dbReference>
<feature type="region of interest" description="Disordered" evidence="4">
    <location>
        <begin position="1"/>
        <end position="43"/>
    </location>
</feature>
<evidence type="ECO:0000256" key="3">
    <source>
        <dbReference type="PROSITE-ProRule" id="PRU00023"/>
    </source>
</evidence>
<comment type="caution">
    <text evidence="5">The sequence shown here is derived from an EMBL/GenBank/DDBJ whole genome shotgun (WGS) entry which is preliminary data.</text>
</comment>
<dbReference type="GO" id="GO:0005634">
    <property type="term" value="C:nucleus"/>
    <property type="evidence" value="ECO:0007669"/>
    <property type="project" value="TreeGrafter"/>
</dbReference>
<dbReference type="InterPro" id="IPR036770">
    <property type="entry name" value="Ankyrin_rpt-contain_sf"/>
</dbReference>
<reference evidence="5" key="1">
    <citation type="submission" date="2013-08" db="EMBL/GenBank/DDBJ databases">
        <title>Gene expansion shapes genome architecture in the human pathogen Lichtheimia corymbifera: an evolutionary genomics analysis in the ancient terrestrial Mucorales (Mucoromycotina).</title>
        <authorList>
            <person name="Schwartze V.U."/>
            <person name="Winter S."/>
            <person name="Shelest E."/>
            <person name="Marcet-Houben M."/>
            <person name="Horn F."/>
            <person name="Wehner S."/>
            <person name="Hoffmann K."/>
            <person name="Riege K."/>
            <person name="Sammeth M."/>
            <person name="Nowrousian M."/>
            <person name="Valiante V."/>
            <person name="Linde J."/>
            <person name="Jacobsen I.D."/>
            <person name="Marz M."/>
            <person name="Brakhage A.A."/>
            <person name="Gabaldon T."/>
            <person name="Bocker S."/>
            <person name="Voigt K."/>
        </authorList>
    </citation>
    <scope>NUCLEOTIDE SEQUENCE [LARGE SCALE GENOMIC DNA]</scope>
    <source>
        <strain evidence="5">FSU 9682</strain>
    </source>
</reference>
<feature type="region of interest" description="Disordered" evidence="4">
    <location>
        <begin position="180"/>
        <end position="201"/>
    </location>
</feature>
<organism evidence="5 6">
    <name type="scientific">Lichtheimia corymbifera JMRC:FSU:9682</name>
    <dbReference type="NCBI Taxonomy" id="1263082"/>
    <lineage>
        <taxon>Eukaryota</taxon>
        <taxon>Fungi</taxon>
        <taxon>Fungi incertae sedis</taxon>
        <taxon>Mucoromycota</taxon>
        <taxon>Mucoromycotina</taxon>
        <taxon>Mucoromycetes</taxon>
        <taxon>Mucorales</taxon>
        <taxon>Lichtheimiaceae</taxon>
        <taxon>Lichtheimia</taxon>
    </lineage>
</organism>
<evidence type="ECO:0000256" key="2">
    <source>
        <dbReference type="ARBA" id="ARBA00023043"/>
    </source>
</evidence>
<protein>
    <submittedName>
        <fullName evidence="5">Uncharacterized protein</fullName>
    </submittedName>
</protein>
<evidence type="ECO:0000256" key="1">
    <source>
        <dbReference type="ARBA" id="ARBA00022737"/>
    </source>
</evidence>
<evidence type="ECO:0000313" key="6">
    <source>
        <dbReference type="Proteomes" id="UP000027586"/>
    </source>
</evidence>
<proteinExistence type="predicted"/>
<keyword evidence="2 3" id="KW-0040">ANK repeat</keyword>
<keyword evidence="6" id="KW-1185">Reference proteome</keyword>
<dbReference type="PROSITE" id="PS50297">
    <property type="entry name" value="ANK_REP_REGION"/>
    <property type="match status" value="1"/>
</dbReference>
<dbReference type="AlphaFoldDB" id="A0A068RLL3"/>
<dbReference type="InterPro" id="IPR002110">
    <property type="entry name" value="Ankyrin_rpt"/>
</dbReference>
<gene>
    <name evidence="5" type="ORF">LCOR_02577.1</name>
</gene>
<accession>A0A068RLL3</accession>
<dbReference type="PANTHER" id="PTHR24201:SF16">
    <property type="entry name" value="ANKYRIN-1-LIKE-RELATED"/>
    <property type="match status" value="1"/>
</dbReference>
<dbReference type="VEuPathDB" id="FungiDB:LCOR_02577.1"/>
<dbReference type="STRING" id="1263082.A0A068RLL3"/>
<dbReference type="Gene3D" id="1.25.40.20">
    <property type="entry name" value="Ankyrin repeat-containing domain"/>
    <property type="match status" value="1"/>
</dbReference>
<name>A0A068RLL3_9FUNG</name>
<dbReference type="PANTHER" id="PTHR24201">
    <property type="entry name" value="ANK_REP_REGION DOMAIN-CONTAINING PROTEIN"/>
    <property type="match status" value="1"/>
</dbReference>